<accession>A0A3Q9KAV3</accession>
<dbReference type="RefSeq" id="WP_127151904.1">
    <property type="nucleotide sequence ID" value="NZ_CP029042.1"/>
</dbReference>
<reference evidence="1 2" key="1">
    <citation type="submission" date="2018-04" db="EMBL/GenBank/DDBJ databases">
        <title>Complete genome sequences of Streptomyces lydicus strain WYEC and characterization of antagonistic properties of biological control agents.</title>
        <authorList>
            <person name="Mariita R.M."/>
            <person name="Sello J.K."/>
        </authorList>
    </citation>
    <scope>NUCLEOTIDE SEQUENCE [LARGE SCALE GENOMIC DNA]</scope>
    <source>
        <strain evidence="1 2">WYEC 108</strain>
    </source>
</reference>
<proteinExistence type="predicted"/>
<evidence type="ECO:0000313" key="2">
    <source>
        <dbReference type="Proteomes" id="UP000275579"/>
    </source>
</evidence>
<evidence type="ECO:0000313" key="1">
    <source>
        <dbReference type="EMBL" id="AZS72828.1"/>
    </source>
</evidence>
<dbReference type="EMBL" id="CP029042">
    <property type="protein sequence ID" value="AZS72828.1"/>
    <property type="molecule type" value="Genomic_DNA"/>
</dbReference>
<name>A0A3Q9KAV3_9ACTN</name>
<gene>
    <name evidence="1" type="ORF">DDE74_19335</name>
</gene>
<protein>
    <recommendedName>
        <fullName evidence="3">ESX-1 secretion-associated protein</fullName>
    </recommendedName>
</protein>
<dbReference type="AlphaFoldDB" id="A0A3Q9KAV3"/>
<dbReference type="Proteomes" id="UP000275579">
    <property type="component" value="Chromosome"/>
</dbReference>
<sequence>MGRISVPVQDLKDTASELQRIGELIGNSATLYHATGEAGSFKSVVGDSRLAEALDDFDKAWVAGHERVHDNVKTFAENTDKISENFTKTDEDSANSLDESKKDA</sequence>
<evidence type="ECO:0008006" key="3">
    <source>
        <dbReference type="Google" id="ProtNLM"/>
    </source>
</evidence>
<organism evidence="1 2">
    <name type="scientific">Streptomyces lydicus</name>
    <dbReference type="NCBI Taxonomy" id="47763"/>
    <lineage>
        <taxon>Bacteria</taxon>
        <taxon>Bacillati</taxon>
        <taxon>Actinomycetota</taxon>
        <taxon>Actinomycetes</taxon>
        <taxon>Kitasatosporales</taxon>
        <taxon>Streptomycetaceae</taxon>
        <taxon>Streptomyces</taxon>
    </lineage>
</organism>